<gene>
    <name evidence="4" type="ORF">M2152_000483</name>
</gene>
<feature type="region of interest" description="Disordered" evidence="1">
    <location>
        <begin position="611"/>
        <end position="661"/>
    </location>
</feature>
<feature type="compositionally biased region" description="Low complexity" evidence="1">
    <location>
        <begin position="639"/>
        <end position="653"/>
    </location>
</feature>
<sequence>MKTTTLLAAGTVAALSLALVIPASIAIADETSEPSAVTLTPVAEAPSPTAVESVPEPEATPLAAPTDGATPDSVLVAPVVDETAPQAESSAPAPATPSTDSESTAESASVPPTNESPTPERMWEAATPEFALSAGTRDLTFTITDPSGDPVLGAEVVPHHVVNGSDVSIFGFSNTSGVATVTDVPWGTYRFEIQAPEARLDLRSEWWGDAYAPSDAVTATIAATGPVSFAVQLDASPSAGNRSITGVITGDHGQPVPHATIDLYRFGQPYPEVTTVADEDGSYAFRGLGDGVFELKAWSYGYFPMWFGGQERVAAISLPLNAATPVALASVELPQYGGMLRAKVLDPYGAPVKFAQVQLYPVGGDNLVSYGSTDSLGYTLVSALDVGDYEVKVIPQDESLLAEEWWQDSAIRNGSSVISVANDSETTITVELNYAETIANPDNYGVQAGETLFATGESLTVLANDYGMADMTVALMDGPDHAAGFELAPNGEFQYDADSAFEGNDTFTYRAVGADGLESTETTVTIEVFDDTPDLPVAVDDFYSTMVNTLLVVDAPGVLANDVPGGQPIDSVHELVEDTEHGTLVLNPDGSFAYEPDPGFVGVDTFRYSNEDGDLRSEPGTVTITVGVPPHGDDDTDSSTDSNTESNTDTSTDSADKADKHASSVSGLAFTGVDLLMPTIAALLVLAAGVLLAIATRRKRGQWIE</sequence>
<feature type="compositionally biased region" description="Low complexity" evidence="1">
    <location>
        <begin position="56"/>
        <end position="66"/>
    </location>
</feature>
<keyword evidence="2" id="KW-0812">Transmembrane</keyword>
<dbReference type="Gene3D" id="2.60.40.3440">
    <property type="match status" value="1"/>
</dbReference>
<keyword evidence="2" id="KW-0472">Membrane</keyword>
<evidence type="ECO:0008006" key="6">
    <source>
        <dbReference type="Google" id="ProtNLM"/>
    </source>
</evidence>
<name>A0ABT6KK27_9MICO</name>
<evidence type="ECO:0000256" key="3">
    <source>
        <dbReference type="SAM" id="SignalP"/>
    </source>
</evidence>
<keyword evidence="3" id="KW-0732">Signal</keyword>
<organism evidence="4 5">
    <name type="scientific">Antiquaquibacter oligotrophicus</name>
    <dbReference type="NCBI Taxonomy" id="2880260"/>
    <lineage>
        <taxon>Bacteria</taxon>
        <taxon>Bacillati</taxon>
        <taxon>Actinomycetota</taxon>
        <taxon>Actinomycetes</taxon>
        <taxon>Micrococcales</taxon>
        <taxon>Microbacteriaceae</taxon>
        <taxon>Antiquaquibacter</taxon>
    </lineage>
</organism>
<feature type="region of interest" description="Disordered" evidence="1">
    <location>
        <begin position="43"/>
        <end position="121"/>
    </location>
</feature>
<accession>A0ABT6KK27</accession>
<keyword evidence="5" id="KW-1185">Reference proteome</keyword>
<feature type="signal peptide" evidence="3">
    <location>
        <begin position="1"/>
        <end position="28"/>
    </location>
</feature>
<evidence type="ECO:0000256" key="1">
    <source>
        <dbReference type="SAM" id="MobiDB-lite"/>
    </source>
</evidence>
<reference evidence="4 5" key="1">
    <citation type="submission" date="2023-04" db="EMBL/GenBank/DDBJ databases">
        <title>Genome Encyclopedia of Bacteria and Archaea VI: Functional Genomics of Type Strains.</title>
        <authorList>
            <person name="Whitman W."/>
        </authorList>
    </citation>
    <scope>NUCLEOTIDE SEQUENCE [LARGE SCALE GENOMIC DNA]</scope>
    <source>
        <strain evidence="4 5">SG_E_30_P1</strain>
    </source>
</reference>
<dbReference type="InterPro" id="IPR013784">
    <property type="entry name" value="Carb-bd-like_fold"/>
</dbReference>
<feature type="transmembrane region" description="Helical" evidence="2">
    <location>
        <begin position="675"/>
        <end position="695"/>
    </location>
</feature>
<dbReference type="RefSeq" id="WP_322132663.1">
    <property type="nucleotide sequence ID" value="NZ_CP085036.1"/>
</dbReference>
<dbReference type="EMBL" id="JARXVQ010000001">
    <property type="protein sequence ID" value="MDH6180301.1"/>
    <property type="molecule type" value="Genomic_DNA"/>
</dbReference>
<dbReference type="SUPFAM" id="SSF49452">
    <property type="entry name" value="Starch-binding domain-like"/>
    <property type="match status" value="1"/>
</dbReference>
<protein>
    <recommendedName>
        <fullName evidence="6">VCBS repeat-containing protein</fullName>
    </recommendedName>
</protein>
<dbReference type="Proteomes" id="UP001160142">
    <property type="component" value="Unassembled WGS sequence"/>
</dbReference>
<dbReference type="Gene3D" id="2.60.40.1120">
    <property type="entry name" value="Carboxypeptidase-like, regulatory domain"/>
    <property type="match status" value="1"/>
</dbReference>
<comment type="caution">
    <text evidence="4">The sequence shown here is derived from an EMBL/GenBank/DDBJ whole genome shotgun (WGS) entry which is preliminary data.</text>
</comment>
<feature type="compositionally biased region" description="Low complexity" evidence="1">
    <location>
        <begin position="82"/>
        <end position="109"/>
    </location>
</feature>
<dbReference type="Pfam" id="PF17963">
    <property type="entry name" value="Big_9"/>
    <property type="match status" value="2"/>
</dbReference>
<evidence type="ECO:0000256" key="2">
    <source>
        <dbReference type="SAM" id="Phobius"/>
    </source>
</evidence>
<evidence type="ECO:0000313" key="5">
    <source>
        <dbReference type="Proteomes" id="UP001160142"/>
    </source>
</evidence>
<keyword evidence="2" id="KW-1133">Transmembrane helix</keyword>
<evidence type="ECO:0000313" key="4">
    <source>
        <dbReference type="EMBL" id="MDH6180301.1"/>
    </source>
</evidence>
<feature type="chain" id="PRO_5045918278" description="VCBS repeat-containing protein" evidence="3">
    <location>
        <begin position="29"/>
        <end position="705"/>
    </location>
</feature>
<proteinExistence type="predicted"/>